<dbReference type="Pfam" id="PF17278">
    <property type="entry name" value="DUF5343"/>
    <property type="match status" value="1"/>
</dbReference>
<dbReference type="InterPro" id="IPR035235">
    <property type="entry name" value="DUF5343"/>
</dbReference>
<evidence type="ECO:0008006" key="4">
    <source>
        <dbReference type="Google" id="ProtNLM"/>
    </source>
</evidence>
<dbReference type="AlphaFoldDB" id="A0A4V0YRE7"/>
<dbReference type="Proteomes" id="UP000293296">
    <property type="component" value="Chromosome"/>
</dbReference>
<evidence type="ECO:0000256" key="1">
    <source>
        <dbReference type="SAM" id="MobiDB-lite"/>
    </source>
</evidence>
<evidence type="ECO:0000313" key="3">
    <source>
        <dbReference type="Proteomes" id="UP000293296"/>
    </source>
</evidence>
<dbReference type="KEGG" id="dcb:C3Y92_16815"/>
<organism evidence="2 3">
    <name type="scientific">Solidesulfovibrio carbinolicus</name>
    <dbReference type="NCBI Taxonomy" id="296842"/>
    <lineage>
        <taxon>Bacteria</taxon>
        <taxon>Pseudomonadati</taxon>
        <taxon>Thermodesulfobacteriota</taxon>
        <taxon>Desulfovibrionia</taxon>
        <taxon>Desulfovibrionales</taxon>
        <taxon>Desulfovibrionaceae</taxon>
        <taxon>Solidesulfovibrio</taxon>
    </lineage>
</organism>
<reference evidence="2 3" key="1">
    <citation type="submission" date="2018-02" db="EMBL/GenBank/DDBJ databases">
        <title>Genome sequence of Desulfovibrio carbinolicus DSM 3852.</title>
        <authorList>
            <person name="Wilbanks E."/>
            <person name="Skennerton C.T."/>
            <person name="Orphan V.J."/>
        </authorList>
    </citation>
    <scope>NUCLEOTIDE SEQUENCE [LARGE SCALE GENOMIC DNA]</scope>
    <source>
        <strain evidence="2 3">DSM 3852</strain>
    </source>
</reference>
<dbReference type="OrthoDB" id="5186897at2"/>
<accession>A0A4V0YRE7</accession>
<feature type="region of interest" description="Disordered" evidence="1">
    <location>
        <begin position="211"/>
        <end position="277"/>
    </location>
</feature>
<keyword evidence="3" id="KW-1185">Reference proteome</keyword>
<dbReference type="EMBL" id="CP026538">
    <property type="protein sequence ID" value="QAZ69542.1"/>
    <property type="molecule type" value="Genomic_DNA"/>
</dbReference>
<protein>
    <recommendedName>
        <fullName evidence="4">DUF5343 domain-containing protein</fullName>
    </recommendedName>
</protein>
<name>A0A4V0YRE7_9BACT</name>
<evidence type="ECO:0000313" key="2">
    <source>
        <dbReference type="EMBL" id="QAZ69542.1"/>
    </source>
</evidence>
<feature type="compositionally biased region" description="Low complexity" evidence="1">
    <location>
        <begin position="224"/>
        <end position="250"/>
    </location>
</feature>
<gene>
    <name evidence="2" type="ORF">C3Y92_16815</name>
</gene>
<sequence length="333" mass="34729">MGKGLVCQHGKRSVILLASLFKPRRRSASSRDIPMPTSAPPKPPLSRAYTLKASKIPNYFEVLLENPEPEVFDTAVLAKSGFRYAIDRTFIDILKGLGFLNEAGQPTRRYRDFRDHRQAAAALRLGLTEAYAGLLAALPDAAVCSEREIMEAVSQYFEGELNDMAVGGIAATYLALTRYAASLDNGAASADAAAIVGAVQRSATATLAAFEPPSASPDARGLSAAAVAEPAAEPAANPEPVADPEPVATASPALDATPLAGPEPGAAPKTTNKTEGAPGIVIEACPPEACNQTQGTSQRAIIHITLPASTDEAVYDAIFASLKRHLLSPGDSA</sequence>
<proteinExistence type="predicted"/>